<keyword evidence="6 7" id="KW-0472">Membrane</keyword>
<evidence type="ECO:0000259" key="8">
    <source>
        <dbReference type="Pfam" id="PF02687"/>
    </source>
</evidence>
<keyword evidence="2" id="KW-0813">Transport</keyword>
<feature type="transmembrane region" description="Helical" evidence="7">
    <location>
        <begin position="21"/>
        <end position="41"/>
    </location>
</feature>
<dbReference type="InterPro" id="IPR003838">
    <property type="entry name" value="ABC3_permease_C"/>
</dbReference>
<comment type="subcellular location">
    <subcellularLocation>
        <location evidence="1">Cell membrane</location>
        <topology evidence="1">Multi-pass membrane protein</topology>
    </subcellularLocation>
</comment>
<feature type="transmembrane region" description="Helical" evidence="7">
    <location>
        <begin position="363"/>
        <end position="385"/>
    </location>
</feature>
<dbReference type="OrthoDB" id="180999at2"/>
<organism evidence="9 10">
    <name type="scientific">Bythopirellula polymerisocia</name>
    <dbReference type="NCBI Taxonomy" id="2528003"/>
    <lineage>
        <taxon>Bacteria</taxon>
        <taxon>Pseudomonadati</taxon>
        <taxon>Planctomycetota</taxon>
        <taxon>Planctomycetia</taxon>
        <taxon>Pirellulales</taxon>
        <taxon>Lacipirellulaceae</taxon>
        <taxon>Bythopirellula</taxon>
    </lineage>
</organism>
<dbReference type="RefSeq" id="WP_146452927.1">
    <property type="nucleotide sequence ID" value="NZ_SJPS01000011.1"/>
</dbReference>
<evidence type="ECO:0000256" key="2">
    <source>
        <dbReference type="ARBA" id="ARBA00022448"/>
    </source>
</evidence>
<feature type="transmembrane region" description="Helical" evidence="7">
    <location>
        <begin position="318"/>
        <end position="351"/>
    </location>
</feature>
<dbReference type="NCBIfam" id="TIGR01185">
    <property type="entry name" value="devC"/>
    <property type="match status" value="1"/>
</dbReference>
<comment type="caution">
    <text evidence="9">The sequence shown here is derived from an EMBL/GenBank/DDBJ whole genome shotgun (WGS) entry which is preliminary data.</text>
</comment>
<keyword evidence="3" id="KW-1003">Cell membrane</keyword>
<dbReference type="GO" id="GO:0005886">
    <property type="term" value="C:plasma membrane"/>
    <property type="evidence" value="ECO:0007669"/>
    <property type="project" value="UniProtKB-SubCell"/>
</dbReference>
<feature type="domain" description="ABC3 transporter permease C-terminal" evidence="8">
    <location>
        <begin position="284"/>
        <end position="393"/>
    </location>
</feature>
<gene>
    <name evidence="9" type="ORF">Pla144_46980</name>
</gene>
<dbReference type="InterPro" id="IPR051125">
    <property type="entry name" value="ABC-4/HrtB_transporter"/>
</dbReference>
<dbReference type="PIRSF" id="PIRSF031773">
    <property type="entry name" value="DevC"/>
    <property type="match status" value="1"/>
</dbReference>
<dbReference type="PANTHER" id="PTHR43738">
    <property type="entry name" value="ABC TRANSPORTER, MEMBRANE PROTEIN"/>
    <property type="match status" value="1"/>
</dbReference>
<evidence type="ECO:0000256" key="5">
    <source>
        <dbReference type="ARBA" id="ARBA00022989"/>
    </source>
</evidence>
<dbReference type="Proteomes" id="UP000318437">
    <property type="component" value="Unassembled WGS sequence"/>
</dbReference>
<keyword evidence="10" id="KW-1185">Reference proteome</keyword>
<keyword evidence="5 7" id="KW-1133">Transmembrane helix</keyword>
<keyword evidence="4 7" id="KW-0812">Transmembrane</keyword>
<evidence type="ECO:0000313" key="9">
    <source>
        <dbReference type="EMBL" id="TWU21289.1"/>
    </source>
</evidence>
<protein>
    <submittedName>
        <fullName evidence="9">FtsX-like permease family protein</fullName>
    </submittedName>
</protein>
<evidence type="ECO:0000256" key="4">
    <source>
        <dbReference type="ARBA" id="ARBA00022692"/>
    </source>
</evidence>
<dbReference type="Pfam" id="PF02687">
    <property type="entry name" value="FtsX"/>
    <property type="match status" value="1"/>
</dbReference>
<evidence type="ECO:0000256" key="6">
    <source>
        <dbReference type="ARBA" id="ARBA00023136"/>
    </source>
</evidence>
<reference evidence="9 10" key="1">
    <citation type="submission" date="2019-02" db="EMBL/GenBank/DDBJ databases">
        <title>Deep-cultivation of Planctomycetes and their phenomic and genomic characterization uncovers novel biology.</title>
        <authorList>
            <person name="Wiegand S."/>
            <person name="Jogler M."/>
            <person name="Boedeker C."/>
            <person name="Pinto D."/>
            <person name="Vollmers J."/>
            <person name="Rivas-Marin E."/>
            <person name="Kohn T."/>
            <person name="Peeters S.H."/>
            <person name="Heuer A."/>
            <person name="Rast P."/>
            <person name="Oberbeckmann S."/>
            <person name="Bunk B."/>
            <person name="Jeske O."/>
            <person name="Meyerdierks A."/>
            <person name="Storesund J.E."/>
            <person name="Kallscheuer N."/>
            <person name="Luecker S."/>
            <person name="Lage O.M."/>
            <person name="Pohl T."/>
            <person name="Merkel B.J."/>
            <person name="Hornburger P."/>
            <person name="Mueller R.-W."/>
            <person name="Bruemmer F."/>
            <person name="Labrenz M."/>
            <person name="Spormann A.M."/>
            <person name="Op Den Camp H."/>
            <person name="Overmann J."/>
            <person name="Amann R."/>
            <person name="Jetten M.S.M."/>
            <person name="Mascher T."/>
            <person name="Medema M.H."/>
            <person name="Devos D.P."/>
            <person name="Kaster A.-K."/>
            <person name="Ovreas L."/>
            <person name="Rohde M."/>
            <person name="Galperin M.Y."/>
            <person name="Jogler C."/>
        </authorList>
    </citation>
    <scope>NUCLEOTIDE SEQUENCE [LARGE SCALE GENOMIC DNA]</scope>
    <source>
        <strain evidence="9 10">Pla144</strain>
    </source>
</reference>
<dbReference type="PANTHER" id="PTHR43738:SF1">
    <property type="entry name" value="HEMIN TRANSPORT SYSTEM PERMEASE PROTEIN HRTB-RELATED"/>
    <property type="match status" value="1"/>
</dbReference>
<sequence>MKSFGKTPLAWKNLTHDWRRLVVAICGIAFAVLLMFTQVGFQNALFDSQVKLIDDLEGDIFLISKAKFTLASEKRFPISRLNQARSCSGVQGAYPLYTELTTSVLRRMENGMGNRGFPLRSIGFYLDDPVFDLDAVNQHLLRLRSQGTALIDGKSKRSKFPFPYDDDDALAQEHVELADKQISLVGKFELGTDFAHDGNLVMSAENFAKFFPHRVRTGNPLDVVDIGIIDVLPDADVEEVRARIEQTIDKDVQVLTREKFRKDEIGFWDKSTPIGTIFMAGKIIGFIVGMVICYQVIYSDIADHMAEFATLKAMGYTARYFIFLILTEAILLAVVGFIPGSAVSAVMYSWLSEQTGLLMVMSAPSMLLVFILTIAMCVASGMLAVRKLLSADPASLF</sequence>
<feature type="transmembrane region" description="Helical" evidence="7">
    <location>
        <begin position="277"/>
        <end position="297"/>
    </location>
</feature>
<dbReference type="InterPro" id="IPR005891">
    <property type="entry name" value="DevC"/>
</dbReference>
<evidence type="ECO:0000313" key="10">
    <source>
        <dbReference type="Proteomes" id="UP000318437"/>
    </source>
</evidence>
<evidence type="ECO:0000256" key="3">
    <source>
        <dbReference type="ARBA" id="ARBA00022475"/>
    </source>
</evidence>
<evidence type="ECO:0000256" key="1">
    <source>
        <dbReference type="ARBA" id="ARBA00004651"/>
    </source>
</evidence>
<dbReference type="EMBL" id="SJPS01000011">
    <property type="protein sequence ID" value="TWU21289.1"/>
    <property type="molecule type" value="Genomic_DNA"/>
</dbReference>
<dbReference type="AlphaFoldDB" id="A0A5C6CEQ5"/>
<evidence type="ECO:0000256" key="7">
    <source>
        <dbReference type="SAM" id="Phobius"/>
    </source>
</evidence>
<accession>A0A5C6CEQ5</accession>
<name>A0A5C6CEQ5_9BACT</name>
<proteinExistence type="predicted"/>